<feature type="signal peptide" evidence="1">
    <location>
        <begin position="1"/>
        <end position="35"/>
    </location>
</feature>
<dbReference type="AlphaFoldDB" id="A0A7R9FLW5"/>
<protein>
    <submittedName>
        <fullName evidence="2">Uncharacterized protein</fullName>
    </submittedName>
</protein>
<name>A0A7R9FLW5_9NEOP</name>
<dbReference type="EMBL" id="OE001104">
    <property type="protein sequence ID" value="CAD7456017.1"/>
    <property type="molecule type" value="Genomic_DNA"/>
</dbReference>
<evidence type="ECO:0000313" key="2">
    <source>
        <dbReference type="EMBL" id="CAD7456017.1"/>
    </source>
</evidence>
<gene>
    <name evidence="2" type="ORF">TTEB3V08_LOCUS4062</name>
</gene>
<proteinExistence type="predicted"/>
<feature type="chain" id="PRO_5030664991" evidence="1">
    <location>
        <begin position="36"/>
        <end position="154"/>
    </location>
</feature>
<accession>A0A7R9FLW5</accession>
<organism evidence="2">
    <name type="scientific">Timema tahoe</name>
    <dbReference type="NCBI Taxonomy" id="61484"/>
    <lineage>
        <taxon>Eukaryota</taxon>
        <taxon>Metazoa</taxon>
        <taxon>Ecdysozoa</taxon>
        <taxon>Arthropoda</taxon>
        <taxon>Hexapoda</taxon>
        <taxon>Insecta</taxon>
        <taxon>Pterygota</taxon>
        <taxon>Neoptera</taxon>
        <taxon>Polyneoptera</taxon>
        <taxon>Phasmatodea</taxon>
        <taxon>Timematodea</taxon>
        <taxon>Timematoidea</taxon>
        <taxon>Timematidae</taxon>
        <taxon>Timema</taxon>
    </lineage>
</organism>
<evidence type="ECO:0000256" key="1">
    <source>
        <dbReference type="SAM" id="SignalP"/>
    </source>
</evidence>
<reference evidence="2" key="1">
    <citation type="submission" date="2020-11" db="EMBL/GenBank/DDBJ databases">
        <authorList>
            <person name="Tran Van P."/>
        </authorList>
    </citation>
    <scope>NUCLEOTIDE SEQUENCE</scope>
</reference>
<keyword evidence="1" id="KW-0732">Signal</keyword>
<sequence length="154" mass="16806">MALFTITNRMSKLSTSAVVMVAILLLSVALLGVSAVSLDACRGVVCPTGHRCVLDIKNCFAPPCPQYRCATKVRCPSCDCGWSRVFENTPCYCRVRLLSPRYVAVISTRLHTKSQLIVAAWGTHILLLNDRRHGEPCSTSSDISCSQAGRNQAF</sequence>